<comment type="similarity">
    <text evidence="3">Belongs to the SMN family.</text>
</comment>
<proteinExistence type="inferred from homology"/>
<dbReference type="GO" id="GO:0015030">
    <property type="term" value="C:Cajal body"/>
    <property type="evidence" value="ECO:0007669"/>
    <property type="project" value="UniProtKB-SubCell"/>
</dbReference>
<sequence length="262" mass="29406">MSINKTNLEQAEKVEDPWDDTLLIKAYDYSIKLAREELARRIALSTSKFSNNADDASKSTSEVEELMYNVSEMKFKVGDYVRATYEDGKDYEAKILSINSKTGTCILKYIGYDNQQEVRINDLVPSWGKKVRRLQFAKSKIDESLNDFPKINSSVEKNLKKGSDKKNAITVPPPPPIPPMLTTDSKSEDSEHLSAMLMSWYMSGYYTECIQISKSKSDKPSHHSAKSGLIEENLKTDNAKENAVSVSCPPPVLTIDNRSGDS</sequence>
<reference evidence="12" key="1">
    <citation type="submission" date="2014-03" db="EMBL/GenBank/DDBJ databases">
        <authorList>
            <person name="Aksoy S."/>
            <person name="Warren W."/>
            <person name="Wilson R.K."/>
        </authorList>
    </citation>
    <scope>NUCLEOTIDE SEQUENCE [LARGE SCALE GENOMIC DNA]</scope>
    <source>
        <strain evidence="12">IAEA</strain>
    </source>
</reference>
<evidence type="ECO:0000256" key="1">
    <source>
        <dbReference type="ARBA" id="ARBA00004216"/>
    </source>
</evidence>
<evidence type="ECO:0000256" key="6">
    <source>
        <dbReference type="ARBA" id="ARBA00023187"/>
    </source>
</evidence>
<dbReference type="Pfam" id="PF20635">
    <property type="entry name" value="SMN_YG-box"/>
    <property type="match status" value="1"/>
</dbReference>
<dbReference type="GO" id="GO:0008380">
    <property type="term" value="P:RNA splicing"/>
    <property type="evidence" value="ECO:0007669"/>
    <property type="project" value="UniProtKB-KW"/>
</dbReference>
<dbReference type="SMART" id="SM00333">
    <property type="entry name" value="TUDOR"/>
    <property type="match status" value="1"/>
</dbReference>
<dbReference type="PANTHER" id="PTHR39267:SF1">
    <property type="entry name" value="SURVIVAL MOTOR NEURON PROTEIN"/>
    <property type="match status" value="1"/>
</dbReference>
<evidence type="ECO:0000256" key="7">
    <source>
        <dbReference type="ARBA" id="ARBA00023242"/>
    </source>
</evidence>
<name>A0A1A9X0A8_9MUSC</name>
<evidence type="ECO:0000256" key="9">
    <source>
        <dbReference type="SAM" id="MobiDB-lite"/>
    </source>
</evidence>
<dbReference type="GO" id="GO:0003723">
    <property type="term" value="F:RNA binding"/>
    <property type="evidence" value="ECO:0007669"/>
    <property type="project" value="InterPro"/>
</dbReference>
<keyword evidence="4" id="KW-0963">Cytoplasm</keyword>
<feature type="region of interest" description="Disordered" evidence="9">
    <location>
        <begin position="159"/>
        <end position="186"/>
    </location>
</feature>
<evidence type="ECO:0000256" key="8">
    <source>
        <dbReference type="ARBA" id="ARBA00034695"/>
    </source>
</evidence>
<dbReference type="AlphaFoldDB" id="A0A1A9X0A8"/>
<evidence type="ECO:0000256" key="3">
    <source>
        <dbReference type="ARBA" id="ARBA00005371"/>
    </source>
</evidence>
<evidence type="ECO:0000256" key="4">
    <source>
        <dbReference type="ARBA" id="ARBA00022490"/>
    </source>
</evidence>
<dbReference type="PANTHER" id="PTHR39267">
    <property type="entry name" value="SURVIVAL MOTOR NEURON-LIKE PROTEIN 1"/>
    <property type="match status" value="1"/>
</dbReference>
<evidence type="ECO:0000256" key="5">
    <source>
        <dbReference type="ARBA" id="ARBA00022664"/>
    </source>
</evidence>
<dbReference type="CDD" id="cd20398">
    <property type="entry name" value="Tudor_SMN"/>
    <property type="match status" value="1"/>
</dbReference>
<dbReference type="GO" id="GO:0097504">
    <property type="term" value="C:Gemini of Cajal bodies"/>
    <property type="evidence" value="ECO:0007669"/>
    <property type="project" value="UniProtKB-SubCell"/>
</dbReference>
<feature type="region of interest" description="Disordered" evidence="9">
    <location>
        <begin position="216"/>
        <end position="262"/>
    </location>
</feature>
<evidence type="ECO:0000259" key="10">
    <source>
        <dbReference type="PROSITE" id="PS50304"/>
    </source>
</evidence>
<organism evidence="11 12">
    <name type="scientific">Glossina brevipalpis</name>
    <dbReference type="NCBI Taxonomy" id="37001"/>
    <lineage>
        <taxon>Eukaryota</taxon>
        <taxon>Metazoa</taxon>
        <taxon>Ecdysozoa</taxon>
        <taxon>Arthropoda</taxon>
        <taxon>Hexapoda</taxon>
        <taxon>Insecta</taxon>
        <taxon>Pterygota</taxon>
        <taxon>Neoptera</taxon>
        <taxon>Endopterygota</taxon>
        <taxon>Diptera</taxon>
        <taxon>Brachycera</taxon>
        <taxon>Muscomorpha</taxon>
        <taxon>Hippoboscoidea</taxon>
        <taxon>Glossinidae</taxon>
        <taxon>Glossina</taxon>
    </lineage>
</organism>
<dbReference type="InterPro" id="IPR010304">
    <property type="entry name" value="SMN_Tudor"/>
</dbReference>
<dbReference type="EnsemblMetazoa" id="GBRI039510-RA">
    <property type="protein sequence ID" value="GBRI039510-PA"/>
    <property type="gene ID" value="GBRI039510"/>
</dbReference>
<dbReference type="STRING" id="37001.A0A1A9X0A8"/>
<dbReference type="SUPFAM" id="SSF63748">
    <property type="entry name" value="Tudor/PWWP/MBT"/>
    <property type="match status" value="1"/>
</dbReference>
<dbReference type="PROSITE" id="PS50304">
    <property type="entry name" value="TUDOR"/>
    <property type="match status" value="1"/>
</dbReference>
<dbReference type="Pfam" id="PF06003">
    <property type="entry name" value="SMN_Tudor"/>
    <property type="match status" value="1"/>
</dbReference>
<feature type="domain" description="Tudor" evidence="10">
    <location>
        <begin position="74"/>
        <end position="133"/>
    </location>
</feature>
<keyword evidence="5" id="KW-0507">mRNA processing</keyword>
<comment type="subcellular location">
    <subcellularLocation>
        <location evidence="1">Cytoplasm</location>
        <location evidence="1">Myofibril</location>
        <location evidence="1">Sarcomere</location>
        <location evidence="1">Z line</location>
    </subcellularLocation>
    <subcellularLocation>
        <location evidence="2">Nucleus</location>
        <location evidence="2">Cajal body</location>
    </subcellularLocation>
    <subcellularLocation>
        <location evidence="8">Nucleus</location>
        <location evidence="8">Gem</location>
    </subcellularLocation>
</comment>
<dbReference type="InterPro" id="IPR049481">
    <property type="entry name" value="SMN_G2-BD"/>
</dbReference>
<keyword evidence="6" id="KW-0508">mRNA splicing</keyword>
<dbReference type="GO" id="GO:0030018">
    <property type="term" value="C:Z disc"/>
    <property type="evidence" value="ECO:0007669"/>
    <property type="project" value="UniProtKB-SubCell"/>
</dbReference>
<reference evidence="11" key="2">
    <citation type="submission" date="2020-05" db="UniProtKB">
        <authorList>
            <consortium name="EnsemblMetazoa"/>
        </authorList>
    </citation>
    <scope>IDENTIFICATION</scope>
    <source>
        <strain evidence="11">IAEA</strain>
    </source>
</reference>
<dbReference type="InterPro" id="IPR040424">
    <property type="entry name" value="Smn1"/>
</dbReference>
<keyword evidence="12" id="KW-1185">Reference proteome</keyword>
<evidence type="ECO:0000256" key="2">
    <source>
        <dbReference type="ARBA" id="ARBA00004408"/>
    </source>
</evidence>
<dbReference type="Pfam" id="PF20636">
    <property type="entry name" value="SMN_G2-BD"/>
    <property type="match status" value="1"/>
</dbReference>
<dbReference type="InterPro" id="IPR047298">
    <property type="entry name" value="Tudor_SMN_eumet"/>
</dbReference>
<dbReference type="InterPro" id="IPR002999">
    <property type="entry name" value="Tudor"/>
</dbReference>
<keyword evidence="7" id="KW-0539">Nucleus</keyword>
<dbReference type="CDD" id="cd22852">
    <property type="entry name" value="SMN_C"/>
    <property type="match status" value="1"/>
</dbReference>
<dbReference type="Gene3D" id="2.30.30.140">
    <property type="match status" value="1"/>
</dbReference>
<evidence type="ECO:0000313" key="12">
    <source>
        <dbReference type="Proteomes" id="UP000091820"/>
    </source>
</evidence>
<dbReference type="Proteomes" id="UP000091820">
    <property type="component" value="Unassembled WGS sequence"/>
</dbReference>
<dbReference type="VEuPathDB" id="VectorBase:GBRI039510"/>
<dbReference type="GO" id="GO:0006397">
    <property type="term" value="P:mRNA processing"/>
    <property type="evidence" value="ECO:0007669"/>
    <property type="project" value="UniProtKB-KW"/>
</dbReference>
<accession>A0A1A9X0A8</accession>
<evidence type="ECO:0000313" key="11">
    <source>
        <dbReference type="EnsemblMetazoa" id="GBRI039510-PA"/>
    </source>
</evidence>
<protein>
    <recommendedName>
        <fullName evidence="10">Tudor domain-containing protein</fullName>
    </recommendedName>
</protein>
<dbReference type="InterPro" id="IPR047313">
    <property type="entry name" value="SMN_C"/>
</dbReference>